<evidence type="ECO:0000313" key="2">
    <source>
        <dbReference type="EMBL" id="RXV70756.1"/>
    </source>
</evidence>
<dbReference type="Proteomes" id="UP000289316">
    <property type="component" value="Unassembled WGS sequence"/>
</dbReference>
<dbReference type="Pfam" id="PF20434">
    <property type="entry name" value="BD-FAE"/>
    <property type="match status" value="1"/>
</dbReference>
<dbReference type="RefSeq" id="WP_119448368.1">
    <property type="nucleotide sequence ID" value="NZ_QWMU01000048.1"/>
</dbReference>
<accession>A0A4Q2AKN2</accession>
<dbReference type="GO" id="GO:0016787">
    <property type="term" value="F:hydrolase activity"/>
    <property type="evidence" value="ECO:0007669"/>
    <property type="project" value="UniProtKB-KW"/>
</dbReference>
<dbReference type="SUPFAM" id="SSF53474">
    <property type="entry name" value="alpha/beta-Hydrolases"/>
    <property type="match status" value="1"/>
</dbReference>
<dbReference type="PANTHER" id="PTHR48081:SF6">
    <property type="entry name" value="PEPTIDASE S9 PROLYL OLIGOPEPTIDASE CATALYTIC DOMAIN-CONTAINING PROTEIN"/>
    <property type="match status" value="1"/>
</dbReference>
<evidence type="ECO:0000256" key="1">
    <source>
        <dbReference type="ARBA" id="ARBA00022801"/>
    </source>
</evidence>
<reference evidence="2 3" key="1">
    <citation type="submission" date="2018-09" db="EMBL/GenBank/DDBJ databases">
        <title>Murine metabolic-syndrome-specific gut microbial biobank.</title>
        <authorList>
            <person name="Liu C."/>
        </authorList>
    </citation>
    <scope>NUCLEOTIDE SEQUENCE [LARGE SCALE GENOMIC DNA]</scope>
    <source>
        <strain evidence="2 3">C-30</strain>
    </source>
</reference>
<protein>
    <submittedName>
        <fullName evidence="2">Alpha/beta hydrolase</fullName>
    </submittedName>
</protein>
<dbReference type="AlphaFoldDB" id="A0A4Q2AKN2"/>
<sequence>MEYFTKMIGDKGAKATFYLQTPNAEIDSTRKYPVVVIVPGGAYFWTSWREMEPVALDFLGKGFSCVVMEYATEGRDFYTKNFDPTKEVVSAFPNPLIDLAKTIALLRQNAATWALDAAKVNLVGFSAGGNLIGQLGVYWDTDWLEELVGKSKTLYAPNSLCIAYGATLMAKQPLLKGFEQLDHATLGVDKSQKRADLANVLDKINEKTPPTFIWHTTKDTIVPVKTALKLGLNLEENGVPYEMHIYQNGPHGLSLADQRTDGSAKHAKSSAQVATWTKLYCNWLAENGLAF</sequence>
<evidence type="ECO:0000313" key="3">
    <source>
        <dbReference type="Proteomes" id="UP000289316"/>
    </source>
</evidence>
<dbReference type="Gene3D" id="3.40.50.1820">
    <property type="entry name" value="alpha/beta hydrolase"/>
    <property type="match status" value="1"/>
</dbReference>
<dbReference type="InterPro" id="IPR049492">
    <property type="entry name" value="BD-FAE-like_dom"/>
</dbReference>
<gene>
    <name evidence="2" type="ORF">D6C19_07425</name>
</gene>
<dbReference type="InterPro" id="IPR050300">
    <property type="entry name" value="GDXG_lipolytic_enzyme"/>
</dbReference>
<dbReference type="EMBL" id="QZFR01000052">
    <property type="protein sequence ID" value="RXV70756.1"/>
    <property type="molecule type" value="Genomic_DNA"/>
</dbReference>
<dbReference type="OrthoDB" id="9794725at2"/>
<name>A0A4Q2AKN2_9LACO</name>
<dbReference type="PANTHER" id="PTHR48081">
    <property type="entry name" value="AB HYDROLASE SUPERFAMILY PROTEIN C4A8.06C"/>
    <property type="match status" value="1"/>
</dbReference>
<proteinExistence type="predicted"/>
<dbReference type="InterPro" id="IPR029058">
    <property type="entry name" value="AB_hydrolase_fold"/>
</dbReference>
<comment type="caution">
    <text evidence="2">The sequence shown here is derived from an EMBL/GenBank/DDBJ whole genome shotgun (WGS) entry which is preliminary data.</text>
</comment>
<organism evidence="2 3">
    <name type="scientific">Ligilactobacillus murinus</name>
    <dbReference type="NCBI Taxonomy" id="1622"/>
    <lineage>
        <taxon>Bacteria</taxon>
        <taxon>Bacillati</taxon>
        <taxon>Bacillota</taxon>
        <taxon>Bacilli</taxon>
        <taxon>Lactobacillales</taxon>
        <taxon>Lactobacillaceae</taxon>
        <taxon>Ligilactobacillus</taxon>
    </lineage>
</organism>
<keyword evidence="1 2" id="KW-0378">Hydrolase</keyword>